<dbReference type="SUPFAM" id="SSF51735">
    <property type="entry name" value="NAD(P)-binding Rossmann-fold domains"/>
    <property type="match status" value="1"/>
</dbReference>
<evidence type="ECO:0000313" key="4">
    <source>
        <dbReference type="Proteomes" id="UP000000557"/>
    </source>
</evidence>
<dbReference type="Gene3D" id="3.40.50.720">
    <property type="entry name" value="NAD(P)-binding Rossmann-like Domain"/>
    <property type="match status" value="1"/>
</dbReference>
<dbReference type="HOGENOM" id="CLU_076368_2_1_3"/>
<evidence type="ECO:0000313" key="3">
    <source>
        <dbReference type="EMBL" id="BAC88896.1"/>
    </source>
</evidence>
<dbReference type="InterPro" id="IPR036291">
    <property type="entry name" value="NAD(P)-bd_dom_sf"/>
</dbReference>
<dbReference type="AlphaFoldDB" id="Q7NM14"/>
<dbReference type="InterPro" id="IPR051267">
    <property type="entry name" value="STEAP_metalloreductase"/>
</dbReference>
<name>Q7NM14_GLOVI</name>
<dbReference type="RefSeq" id="WP_011140957.1">
    <property type="nucleotide sequence ID" value="NC_005125.1"/>
</dbReference>
<feature type="domain" description="Pyrroline-5-carboxylate reductase catalytic N-terminal" evidence="2">
    <location>
        <begin position="3"/>
        <end position="90"/>
    </location>
</feature>
<dbReference type="OrthoDB" id="9786864at2"/>
<keyword evidence="1" id="KW-0560">Oxidoreductase</keyword>
<dbReference type="PANTHER" id="PTHR14239">
    <property type="entry name" value="DUDULIN-RELATED"/>
    <property type="match status" value="1"/>
</dbReference>
<gene>
    <name evidence="3" type="ordered locus">glr0955</name>
</gene>
<accession>Q7NM14</accession>
<dbReference type="STRING" id="251221.gene:10758433"/>
<dbReference type="KEGG" id="gvi:glr0955"/>
<sequence>MEIGIIGTGNMGRSLGILWAERGHAVFFGSREPDKARQAAELAGRAARGGTNDEAARFGQVLLYAVRQPPSEVFTSTDVLDGKVLIDCNNRETPEGFAFEPPSRPSLAEKVASDVPAARVVKAFNTFAQEVFELSPLPLKEYGVSVFVCGDDSDARQTVSTLAEDIGFVAVDCGTLRNAWMVEATGDFIRLLIADRGRGPYATISVRELPRADSERLGGRKSGYK</sequence>
<reference evidence="3 4" key="1">
    <citation type="journal article" date="2003" name="DNA Res.">
        <title>Complete genome structure of Gloeobacter violaceus PCC 7421, a cyanobacterium that lacks thylakoids.</title>
        <authorList>
            <person name="Nakamura Y."/>
            <person name="Kaneko T."/>
            <person name="Sato S."/>
            <person name="Mimuro M."/>
            <person name="Miyashita H."/>
            <person name="Tsuchiya T."/>
            <person name="Sasamoto S."/>
            <person name="Watanabe A."/>
            <person name="Kawashima K."/>
            <person name="Kishida Y."/>
            <person name="Kiyokawa C."/>
            <person name="Kohara M."/>
            <person name="Matsumoto M."/>
            <person name="Matsuno A."/>
            <person name="Nakazaki N."/>
            <person name="Shimpo S."/>
            <person name="Takeuchi C."/>
            <person name="Yamada M."/>
            <person name="Tabata S."/>
        </authorList>
    </citation>
    <scope>NUCLEOTIDE SEQUENCE [LARGE SCALE GENOMIC DNA]</scope>
    <source>
        <strain evidence="4">ATCC 29082 / PCC 7421</strain>
    </source>
</reference>
<protein>
    <submittedName>
        <fullName evidence="3">Glr0955 protein</fullName>
    </submittedName>
</protein>
<dbReference type="Pfam" id="PF03807">
    <property type="entry name" value="F420_oxidored"/>
    <property type="match status" value="1"/>
</dbReference>
<dbReference type="eggNOG" id="COG2085">
    <property type="taxonomic scope" value="Bacteria"/>
</dbReference>
<dbReference type="PATRIC" id="fig|251221.4.peg.975"/>
<proteinExistence type="predicted"/>
<reference evidence="3 4" key="2">
    <citation type="journal article" date="2003" name="DNA Res.">
        <title>Complete genome structure of Gloeobacter violaceus PCC 7421, a cyanobacterium that lacks thylakoids (supplement).</title>
        <authorList>
            <person name="Nakamura Y."/>
            <person name="Kaneko T."/>
            <person name="Sato S."/>
            <person name="Mimuro M."/>
            <person name="Miyashita H."/>
            <person name="Tsuchiya T."/>
            <person name="Sasamoto S."/>
            <person name="Watanabe A."/>
            <person name="Kawashima K."/>
            <person name="Kishida Y."/>
            <person name="Kiyokawa C."/>
            <person name="Kohara M."/>
            <person name="Matsumoto M."/>
            <person name="Matsuno A."/>
            <person name="Nakazaki N."/>
            <person name="Shimpo S."/>
            <person name="Takeuchi C."/>
            <person name="Yamada M."/>
            <person name="Tabata S."/>
        </authorList>
    </citation>
    <scope>NUCLEOTIDE SEQUENCE [LARGE SCALE GENOMIC DNA]</scope>
    <source>
        <strain evidence="4">ATCC 29082 / PCC 7421</strain>
    </source>
</reference>
<dbReference type="PhylomeDB" id="Q7NM14"/>
<dbReference type="InParanoid" id="Q7NM14"/>
<dbReference type="GO" id="GO:0016491">
    <property type="term" value="F:oxidoreductase activity"/>
    <property type="evidence" value="ECO:0007669"/>
    <property type="project" value="UniProtKB-KW"/>
</dbReference>
<dbReference type="InterPro" id="IPR028939">
    <property type="entry name" value="P5C_Rdtase_cat_N"/>
</dbReference>
<dbReference type="Proteomes" id="UP000000557">
    <property type="component" value="Chromosome"/>
</dbReference>
<dbReference type="EMBL" id="BA000045">
    <property type="protein sequence ID" value="BAC88896.1"/>
    <property type="molecule type" value="Genomic_DNA"/>
</dbReference>
<evidence type="ECO:0000259" key="2">
    <source>
        <dbReference type="Pfam" id="PF03807"/>
    </source>
</evidence>
<organism evidence="3 4">
    <name type="scientific">Gloeobacter violaceus (strain ATCC 29082 / PCC 7421)</name>
    <dbReference type="NCBI Taxonomy" id="251221"/>
    <lineage>
        <taxon>Bacteria</taxon>
        <taxon>Bacillati</taxon>
        <taxon>Cyanobacteriota</taxon>
        <taxon>Cyanophyceae</taxon>
        <taxon>Gloeobacterales</taxon>
        <taxon>Gloeobacteraceae</taxon>
        <taxon>Gloeobacter</taxon>
    </lineage>
</organism>
<dbReference type="EnsemblBacteria" id="BAC88896">
    <property type="protein sequence ID" value="BAC88896"/>
    <property type="gene ID" value="BAC88896"/>
</dbReference>
<keyword evidence="4" id="KW-1185">Reference proteome</keyword>
<evidence type="ECO:0000256" key="1">
    <source>
        <dbReference type="ARBA" id="ARBA00023002"/>
    </source>
</evidence>